<evidence type="ECO:0000313" key="2">
    <source>
        <dbReference type="EMBL" id="SDD34917.1"/>
    </source>
</evidence>
<accession>A0A1G6U2V0</accession>
<dbReference type="AlphaFoldDB" id="A0A1G6U2V0"/>
<organism evidence="2 3">
    <name type="scientific">Auraticoccus monumenti</name>
    <dbReference type="NCBI Taxonomy" id="675864"/>
    <lineage>
        <taxon>Bacteria</taxon>
        <taxon>Bacillati</taxon>
        <taxon>Actinomycetota</taxon>
        <taxon>Actinomycetes</taxon>
        <taxon>Propionibacteriales</taxon>
        <taxon>Propionibacteriaceae</taxon>
        <taxon>Auraticoccus</taxon>
    </lineage>
</organism>
<evidence type="ECO:0000256" key="1">
    <source>
        <dbReference type="SAM" id="Phobius"/>
    </source>
</evidence>
<keyword evidence="3" id="KW-1185">Reference proteome</keyword>
<dbReference type="Proteomes" id="UP000198546">
    <property type="component" value="Chromosome i"/>
</dbReference>
<dbReference type="OrthoDB" id="3730452at2"/>
<keyword evidence="1" id="KW-0472">Membrane</keyword>
<evidence type="ECO:0000313" key="3">
    <source>
        <dbReference type="Proteomes" id="UP000198546"/>
    </source>
</evidence>
<gene>
    <name evidence="2" type="ORF">SAMN04489747_0762</name>
</gene>
<evidence type="ECO:0008006" key="4">
    <source>
        <dbReference type="Google" id="ProtNLM"/>
    </source>
</evidence>
<dbReference type="RefSeq" id="WP_090590790.1">
    <property type="nucleotide sequence ID" value="NZ_LT629688.1"/>
</dbReference>
<feature type="transmembrane region" description="Helical" evidence="1">
    <location>
        <begin position="42"/>
        <end position="62"/>
    </location>
</feature>
<dbReference type="EMBL" id="LT629688">
    <property type="protein sequence ID" value="SDD34917.1"/>
    <property type="molecule type" value="Genomic_DNA"/>
</dbReference>
<feature type="transmembrane region" description="Helical" evidence="1">
    <location>
        <begin position="15"/>
        <end position="36"/>
    </location>
</feature>
<sequence>MSTEERWPGELESSLRWQTGVVVASAAALVLSGVMLRERPPGWAAVVALVLGLLVVYLAVVWSRSRARMAIWGTELTVRRWRQVQAVDASEVTAVRQRLTGLGPDFVVVAGDRRLHVPTSRVRRGHSSFFEWLLAHGNDPELDRGTRRTLKLVRERGLIER</sequence>
<proteinExistence type="predicted"/>
<keyword evidence="1" id="KW-0812">Transmembrane</keyword>
<protein>
    <recommendedName>
        <fullName evidence="4">PH domain-containing protein</fullName>
    </recommendedName>
</protein>
<name>A0A1G6U2V0_9ACTN</name>
<reference evidence="2 3" key="1">
    <citation type="submission" date="2016-10" db="EMBL/GenBank/DDBJ databases">
        <authorList>
            <person name="de Groot N.N."/>
        </authorList>
    </citation>
    <scope>NUCLEOTIDE SEQUENCE [LARGE SCALE GENOMIC DNA]</scope>
    <source>
        <strain evidence="2 3">MON 2.2</strain>
    </source>
</reference>
<keyword evidence="1" id="KW-1133">Transmembrane helix</keyword>
<dbReference type="STRING" id="675864.SAMN04489747_0762"/>